<evidence type="ECO:0000313" key="6">
    <source>
        <dbReference type="EMBL" id="OCT86940.1"/>
    </source>
</evidence>
<feature type="region of interest" description="Disordered" evidence="4">
    <location>
        <begin position="270"/>
        <end position="291"/>
    </location>
</feature>
<dbReference type="SUPFAM" id="SSF54106">
    <property type="entry name" value="LysM domain"/>
    <property type="match status" value="1"/>
</dbReference>
<evidence type="ECO:0000259" key="5">
    <source>
        <dbReference type="PROSITE" id="PS51782"/>
    </source>
</evidence>
<dbReference type="AlphaFoldDB" id="A0A974D9Y7"/>
<dbReference type="Pfam" id="PF03250">
    <property type="entry name" value="Tropomodulin"/>
    <property type="match status" value="1"/>
</dbReference>
<evidence type="ECO:0000256" key="1">
    <source>
        <dbReference type="ARBA" id="ARBA00004496"/>
    </source>
</evidence>
<dbReference type="PANTHER" id="PTHR20932">
    <property type="entry name" value="LYSM AND PUTATIVE PEPTIDOGLYCAN-BINDING DOMAIN-CONTAINING PROTEIN"/>
    <property type="match status" value="1"/>
</dbReference>
<dbReference type="OMA" id="DANTRTY"/>
<accession>A0A974D9Y7</accession>
<evidence type="ECO:0000256" key="2">
    <source>
        <dbReference type="ARBA" id="ARBA00022490"/>
    </source>
</evidence>
<dbReference type="GO" id="GO:0005523">
    <property type="term" value="F:tropomyosin binding"/>
    <property type="evidence" value="ECO:0007669"/>
    <property type="project" value="InterPro"/>
</dbReference>
<dbReference type="GO" id="GO:0005737">
    <property type="term" value="C:cytoplasm"/>
    <property type="evidence" value="ECO:0007669"/>
    <property type="project" value="UniProtKB-SubCell"/>
</dbReference>
<keyword evidence="2" id="KW-0963">Cytoplasm</keyword>
<dbReference type="InterPro" id="IPR004934">
    <property type="entry name" value="TMOD"/>
</dbReference>
<gene>
    <name evidence="6" type="ORF">XELAEV_18020630mg</name>
</gene>
<evidence type="ECO:0000256" key="3">
    <source>
        <dbReference type="ARBA" id="ARBA00040997"/>
    </source>
</evidence>
<dbReference type="PROSITE" id="PS51782">
    <property type="entry name" value="LYSM"/>
    <property type="match status" value="1"/>
</dbReference>
<evidence type="ECO:0000313" key="7">
    <source>
        <dbReference type="Proteomes" id="UP000694892"/>
    </source>
</evidence>
<dbReference type="InterPro" id="IPR045030">
    <property type="entry name" value="LYSM1-4"/>
</dbReference>
<proteinExistence type="predicted"/>
<reference evidence="7" key="1">
    <citation type="journal article" date="2016" name="Nature">
        <title>Genome evolution in the allotetraploid frog Xenopus laevis.</title>
        <authorList>
            <person name="Session A.M."/>
            <person name="Uno Y."/>
            <person name="Kwon T."/>
            <person name="Chapman J.A."/>
            <person name="Toyoda A."/>
            <person name="Takahashi S."/>
            <person name="Fukui A."/>
            <person name="Hikosaka A."/>
            <person name="Suzuki A."/>
            <person name="Kondo M."/>
            <person name="van Heeringen S.J."/>
            <person name="Quigley I."/>
            <person name="Heinz S."/>
            <person name="Ogino H."/>
            <person name="Ochi H."/>
            <person name="Hellsten U."/>
            <person name="Lyons J.B."/>
            <person name="Simakov O."/>
            <person name="Putnam N."/>
            <person name="Stites J."/>
            <person name="Kuroki Y."/>
            <person name="Tanaka T."/>
            <person name="Michiue T."/>
            <person name="Watanabe M."/>
            <person name="Bogdanovic O."/>
            <person name="Lister R."/>
            <person name="Georgiou G."/>
            <person name="Paranjpe S.S."/>
            <person name="van Kruijsbergen I."/>
            <person name="Shu S."/>
            <person name="Carlson J."/>
            <person name="Kinoshita T."/>
            <person name="Ohta Y."/>
            <person name="Mawaribuchi S."/>
            <person name="Jenkins J."/>
            <person name="Grimwood J."/>
            <person name="Schmutz J."/>
            <person name="Mitros T."/>
            <person name="Mozaffari S.V."/>
            <person name="Suzuki Y."/>
            <person name="Haramoto Y."/>
            <person name="Yamamoto T.S."/>
            <person name="Takagi C."/>
            <person name="Heald R."/>
            <person name="Miller K."/>
            <person name="Haudenschild C."/>
            <person name="Kitzman J."/>
            <person name="Nakayama T."/>
            <person name="Izutsu Y."/>
            <person name="Robert J."/>
            <person name="Fortriede J."/>
            <person name="Burns K."/>
            <person name="Lotay V."/>
            <person name="Karimi K."/>
            <person name="Yasuoka Y."/>
            <person name="Dichmann D.S."/>
            <person name="Flajnik M.F."/>
            <person name="Houston D.W."/>
            <person name="Shendure J."/>
            <person name="DuPasquier L."/>
            <person name="Vize P.D."/>
            <person name="Zorn A.M."/>
            <person name="Ito M."/>
            <person name="Marcotte E.M."/>
            <person name="Wallingford J.B."/>
            <person name="Ito Y."/>
            <person name="Asashima M."/>
            <person name="Ueno N."/>
            <person name="Matsuda Y."/>
            <person name="Veenstra G.J."/>
            <person name="Fujiyama A."/>
            <person name="Harland R.M."/>
            <person name="Taira M."/>
            <person name="Rokhsar D.S."/>
        </authorList>
    </citation>
    <scope>NUCLEOTIDE SEQUENCE [LARGE SCALE GENOMIC DNA]</scope>
    <source>
        <strain evidence="7">J</strain>
    </source>
</reference>
<dbReference type="Gene3D" id="3.10.350.10">
    <property type="entry name" value="LysM domain"/>
    <property type="match status" value="1"/>
</dbReference>
<dbReference type="Proteomes" id="UP000694892">
    <property type="component" value="Chromosome 3S"/>
</dbReference>
<dbReference type="InterPro" id="IPR018392">
    <property type="entry name" value="LysM"/>
</dbReference>
<organism evidence="6 7">
    <name type="scientific">Xenopus laevis</name>
    <name type="common">African clawed frog</name>
    <dbReference type="NCBI Taxonomy" id="8355"/>
    <lineage>
        <taxon>Eukaryota</taxon>
        <taxon>Metazoa</taxon>
        <taxon>Chordata</taxon>
        <taxon>Craniata</taxon>
        <taxon>Vertebrata</taxon>
        <taxon>Euteleostomi</taxon>
        <taxon>Amphibia</taxon>
        <taxon>Batrachia</taxon>
        <taxon>Anura</taxon>
        <taxon>Pipoidea</taxon>
        <taxon>Pipidae</taxon>
        <taxon>Xenopodinae</taxon>
        <taxon>Xenopus</taxon>
        <taxon>Xenopus</taxon>
    </lineage>
</organism>
<evidence type="ECO:0000256" key="4">
    <source>
        <dbReference type="SAM" id="MobiDB-lite"/>
    </source>
</evidence>
<comment type="subcellular location">
    <subcellularLocation>
        <location evidence="1">Cytoplasm</location>
    </subcellularLocation>
</comment>
<sequence>MPIERQPEEKVTLEPELEEALASATDTELSDLAVARNRREGTRAQSCRRSPAGWELSALCRPVREMQQSGSWLCYVVLSPPQTMDDLSPVLQPHREGASRYGYTMFPGLESESEAELSLSLAITKTRSYGSTASVAAPLAEKYIEHRLSPSDTLQGIALKYGVTMEQIKRANKLFSTDCIFLRKSLNIPVISKKVSLFNGLGSLDSPENETQDTCSSPTEESALAEAHTVSIASSIQTNQPIVRSDEELSAKDFLQRLDFQIKRSTQAAQRLKEEEDLRHDNSYATCSYQH</sequence>
<dbReference type="SMART" id="SM00257">
    <property type="entry name" value="LysM"/>
    <property type="match status" value="1"/>
</dbReference>
<dbReference type="CDD" id="cd00118">
    <property type="entry name" value="LysM"/>
    <property type="match status" value="1"/>
</dbReference>
<feature type="domain" description="LysM" evidence="5">
    <location>
        <begin position="144"/>
        <end position="188"/>
    </location>
</feature>
<dbReference type="InterPro" id="IPR036779">
    <property type="entry name" value="LysM_dom_sf"/>
</dbReference>
<dbReference type="PANTHER" id="PTHR20932:SF4">
    <property type="entry name" value="AND PUTATIVE PEPTIDOGLYCAN-BINDING DOMAIN-CONTAINING PROTEIN 2-RELATED"/>
    <property type="match status" value="1"/>
</dbReference>
<dbReference type="EMBL" id="CM004471">
    <property type="protein sequence ID" value="OCT86940.1"/>
    <property type="molecule type" value="Genomic_DNA"/>
</dbReference>
<dbReference type="GO" id="GO:0051694">
    <property type="term" value="P:pointed-end actin filament capping"/>
    <property type="evidence" value="ECO:0007669"/>
    <property type="project" value="InterPro"/>
</dbReference>
<dbReference type="Pfam" id="PF01476">
    <property type="entry name" value="LysM"/>
    <property type="match status" value="1"/>
</dbReference>
<protein>
    <recommendedName>
        <fullName evidence="3">LysM and putative peptidoglycan-binding domain-containing protein 2</fullName>
    </recommendedName>
</protein>
<feature type="compositionally biased region" description="Basic and acidic residues" evidence="4">
    <location>
        <begin position="271"/>
        <end position="282"/>
    </location>
</feature>
<name>A0A974D9Y7_XENLA</name>